<dbReference type="AlphaFoldDB" id="A0A1M6LX43"/>
<dbReference type="Proteomes" id="UP000184418">
    <property type="component" value="Unassembled WGS sequence"/>
</dbReference>
<sequence length="293" mass="31730">MRELFLAMLIGKLRNTPTWMGQLKDESSFVGNNVIHLNAIGADPTVLINNSVYPIATAQREDTDIPLALNKYDTTNTRISQDELYAIPYDKPGSVIEQHKGVLDEQMGAHGLYTIAPQAATAAMPILVTTGANDGTGRLRMTPEDLIRLSNAFDNAKIPKQGRILVLSNEHVMDLQISTLGSYIAAMFQNIGTGTLAPTLYGFQLHQDLYAPVYNLTTKTRKAFGAATAGTDSTGSVAFYAPDAFRALGTAQMFYRAADLDPETRSSVAGFQVYGVCAPYTRRSQAAIISGKV</sequence>
<dbReference type="EMBL" id="FQYN01000010">
    <property type="protein sequence ID" value="SHJ75837.1"/>
    <property type="molecule type" value="Genomic_DNA"/>
</dbReference>
<evidence type="ECO:0008006" key="3">
    <source>
        <dbReference type="Google" id="ProtNLM"/>
    </source>
</evidence>
<dbReference type="STRING" id="1121955.SAMN02745146_0090"/>
<proteinExistence type="predicted"/>
<keyword evidence="2" id="KW-1185">Reference proteome</keyword>
<dbReference type="RefSeq" id="WP_143164254.1">
    <property type="nucleotide sequence ID" value="NZ_FQYN01000010.1"/>
</dbReference>
<protein>
    <recommendedName>
        <fullName evidence="3">Phage major capsid protein, HK97 family</fullName>
    </recommendedName>
</protein>
<organism evidence="1 2">
    <name type="scientific">Hymenobacter daecheongensis DSM 21074</name>
    <dbReference type="NCBI Taxonomy" id="1121955"/>
    <lineage>
        <taxon>Bacteria</taxon>
        <taxon>Pseudomonadati</taxon>
        <taxon>Bacteroidota</taxon>
        <taxon>Cytophagia</taxon>
        <taxon>Cytophagales</taxon>
        <taxon>Hymenobacteraceae</taxon>
        <taxon>Hymenobacter</taxon>
    </lineage>
</organism>
<accession>A0A1M6LX43</accession>
<gene>
    <name evidence="1" type="ORF">SAMN02745146_0090</name>
</gene>
<evidence type="ECO:0000313" key="1">
    <source>
        <dbReference type="EMBL" id="SHJ75837.1"/>
    </source>
</evidence>
<dbReference type="OrthoDB" id="1228719at2"/>
<name>A0A1M6LX43_9BACT</name>
<reference evidence="1 2" key="1">
    <citation type="submission" date="2016-11" db="EMBL/GenBank/DDBJ databases">
        <authorList>
            <person name="Jaros S."/>
            <person name="Januszkiewicz K."/>
            <person name="Wedrychowicz H."/>
        </authorList>
    </citation>
    <scope>NUCLEOTIDE SEQUENCE [LARGE SCALE GENOMIC DNA]</scope>
    <source>
        <strain evidence="1 2">DSM 21074</strain>
    </source>
</reference>
<evidence type="ECO:0000313" key="2">
    <source>
        <dbReference type="Proteomes" id="UP000184418"/>
    </source>
</evidence>